<dbReference type="PANTHER" id="PTHR46656:SF3">
    <property type="entry name" value="PUTATIVE-RELATED"/>
    <property type="match status" value="1"/>
</dbReference>
<dbReference type="STRING" id="525897.Dbac_2949"/>
<dbReference type="Pfam" id="PF00534">
    <property type="entry name" value="Glycos_transf_1"/>
    <property type="match status" value="1"/>
</dbReference>
<proteinExistence type="predicted"/>
<dbReference type="eggNOG" id="COG0438">
    <property type="taxonomic scope" value="Bacteria"/>
</dbReference>
<dbReference type="HOGENOM" id="CLU_836076_0_0_7"/>
<dbReference type="AlphaFoldDB" id="C7LV20"/>
<dbReference type="OrthoDB" id="9816564at2"/>
<accession>C7LV20</accession>
<dbReference type="RefSeq" id="WP_015775113.1">
    <property type="nucleotide sequence ID" value="NC_013173.1"/>
</dbReference>
<dbReference type="SUPFAM" id="SSF53756">
    <property type="entry name" value="UDP-Glycosyltransferase/glycogen phosphorylase"/>
    <property type="match status" value="1"/>
</dbReference>
<gene>
    <name evidence="2" type="ordered locus">Dbac_2949</name>
</gene>
<dbReference type="Gene3D" id="3.40.50.2000">
    <property type="entry name" value="Glycogen Phosphorylase B"/>
    <property type="match status" value="1"/>
</dbReference>
<feature type="domain" description="Glycosyl transferase family 1" evidence="1">
    <location>
        <begin position="136"/>
        <end position="246"/>
    </location>
</feature>
<name>C7LV20_DESBD</name>
<evidence type="ECO:0000313" key="3">
    <source>
        <dbReference type="Proteomes" id="UP000002216"/>
    </source>
</evidence>
<organism evidence="2 3">
    <name type="scientific">Desulfomicrobium baculatum (strain DSM 4028 / VKM B-1378 / X)</name>
    <name type="common">Desulfovibrio baculatus</name>
    <dbReference type="NCBI Taxonomy" id="525897"/>
    <lineage>
        <taxon>Bacteria</taxon>
        <taxon>Pseudomonadati</taxon>
        <taxon>Thermodesulfobacteriota</taxon>
        <taxon>Desulfovibrionia</taxon>
        <taxon>Desulfovibrionales</taxon>
        <taxon>Desulfomicrobiaceae</taxon>
        <taxon>Desulfomicrobium</taxon>
    </lineage>
</organism>
<keyword evidence="3" id="KW-1185">Reference proteome</keyword>
<dbReference type="KEGG" id="dba:Dbac_2949"/>
<protein>
    <submittedName>
        <fullName evidence="2">Glycosyl transferase group 1</fullName>
    </submittedName>
</protein>
<dbReference type="InterPro" id="IPR001296">
    <property type="entry name" value="Glyco_trans_1"/>
</dbReference>
<dbReference type="EMBL" id="CP001629">
    <property type="protein sequence ID" value="ACU91024.1"/>
    <property type="molecule type" value="Genomic_DNA"/>
</dbReference>
<dbReference type="CAZy" id="GT4">
    <property type="family name" value="Glycosyltransferase Family 4"/>
</dbReference>
<dbReference type="Proteomes" id="UP000002216">
    <property type="component" value="Chromosome"/>
</dbReference>
<keyword evidence="2" id="KW-0808">Transferase</keyword>
<sequence length="332" mass="37363">MTRVWWHLSDYISHRRAGEAYRRCLALAGFKIVDRPEEADLAVVHEDPVFWPRIFTDNPVLREKPVVGYAVWEGSILPKIYRPGLGLVRAVWTASAFSAQALGQGHGVVRVLPHVVEAVVPTDADRTWARERLGAGRYFFSIVDAVNPRKNLEALLRVFVRVRAAAGPDVRLVLKQYRKNVSLDDLPGVISLGSDLTDGRMAALHEGALAYVSPHRGEAWGLGLSEAMSHGVPVLATGWSGNMEFMDERNSIPLRFELEPVGERMARMLPHFRPGMLWATVDEEHLRREMLRLIRRGQDPVMCERARAVAERFSSRRVAGILAGLLRELKRD</sequence>
<dbReference type="PANTHER" id="PTHR46656">
    <property type="entry name" value="PUTATIVE-RELATED"/>
    <property type="match status" value="1"/>
</dbReference>
<evidence type="ECO:0000313" key="2">
    <source>
        <dbReference type="EMBL" id="ACU91024.1"/>
    </source>
</evidence>
<evidence type="ECO:0000259" key="1">
    <source>
        <dbReference type="Pfam" id="PF00534"/>
    </source>
</evidence>
<reference evidence="2 3" key="1">
    <citation type="journal article" date="2009" name="Stand. Genomic Sci.">
        <title>Complete genome sequence of Desulfomicrobium baculatum type strain (X).</title>
        <authorList>
            <person name="Copeland A."/>
            <person name="Spring S."/>
            <person name="Goker M."/>
            <person name="Schneider S."/>
            <person name="Lapidus A."/>
            <person name="Del Rio T.G."/>
            <person name="Tice H."/>
            <person name="Cheng J.F."/>
            <person name="Chen F."/>
            <person name="Nolan M."/>
            <person name="Bruce D."/>
            <person name="Goodwin L."/>
            <person name="Pitluck S."/>
            <person name="Ivanova N."/>
            <person name="Mavrommatis K."/>
            <person name="Ovchinnikova G."/>
            <person name="Pati A."/>
            <person name="Chen A."/>
            <person name="Palaniappan K."/>
            <person name="Land M."/>
            <person name="Hauser L."/>
            <person name="Chang Y.J."/>
            <person name="Jeffries C.C."/>
            <person name="Meincke L."/>
            <person name="Sims D."/>
            <person name="Brettin T."/>
            <person name="Detter J.C."/>
            <person name="Han C."/>
            <person name="Chain P."/>
            <person name="Bristow J."/>
            <person name="Eisen J.A."/>
            <person name="Markowitz V."/>
            <person name="Hugenholtz P."/>
            <person name="Kyrpides N.C."/>
            <person name="Klenk H.P."/>
            <person name="Lucas S."/>
        </authorList>
    </citation>
    <scope>NUCLEOTIDE SEQUENCE [LARGE SCALE GENOMIC DNA]</scope>
    <source>
        <strain evidence="3">DSM 4028 / VKM B-1378 / X</strain>
    </source>
</reference>
<dbReference type="GO" id="GO:0016757">
    <property type="term" value="F:glycosyltransferase activity"/>
    <property type="evidence" value="ECO:0007669"/>
    <property type="project" value="InterPro"/>
</dbReference>